<dbReference type="AlphaFoldDB" id="A0AAW9HCK6"/>
<evidence type="ECO:0000256" key="8">
    <source>
        <dbReference type="RuleBase" id="RU003557"/>
    </source>
</evidence>
<dbReference type="InterPro" id="IPR016039">
    <property type="entry name" value="Thiolase-like"/>
</dbReference>
<accession>A0AAW9HCK6</accession>
<dbReference type="InterPro" id="IPR020615">
    <property type="entry name" value="Thiolase_acyl_enz_int_AS"/>
</dbReference>
<dbReference type="EMBL" id="JAWNFV010000010">
    <property type="protein sequence ID" value="MDY5140807.1"/>
    <property type="molecule type" value="Genomic_DNA"/>
</dbReference>
<dbReference type="PROSITE" id="PS00098">
    <property type="entry name" value="THIOLASE_1"/>
    <property type="match status" value="1"/>
</dbReference>
<evidence type="ECO:0000259" key="10">
    <source>
        <dbReference type="Pfam" id="PF02803"/>
    </source>
</evidence>
<proteinExistence type="inferred from homology"/>
<feature type="active site" description="Proton acceptor" evidence="7">
    <location>
        <position position="349"/>
    </location>
</feature>
<dbReference type="CDD" id="cd00751">
    <property type="entry name" value="thiolase"/>
    <property type="match status" value="1"/>
</dbReference>
<feature type="domain" description="Thiolase N-terminal" evidence="9">
    <location>
        <begin position="7"/>
        <end position="263"/>
    </location>
</feature>
<dbReference type="SUPFAM" id="SSF53901">
    <property type="entry name" value="Thiolase-like"/>
    <property type="match status" value="2"/>
</dbReference>
<name>A0AAW9HCK6_9ACTO</name>
<dbReference type="NCBIfam" id="TIGR01930">
    <property type="entry name" value="AcCoA-C-Actrans"/>
    <property type="match status" value="1"/>
</dbReference>
<evidence type="ECO:0000256" key="1">
    <source>
        <dbReference type="ARBA" id="ARBA00010982"/>
    </source>
</evidence>
<dbReference type="EMBL" id="JAWNFY010000015">
    <property type="protein sequence ID" value="MDY5146613.1"/>
    <property type="molecule type" value="Genomic_DNA"/>
</dbReference>
<keyword evidence="3 8" id="KW-0808">Transferase</keyword>
<protein>
    <recommendedName>
        <fullName evidence="6">Probable acetyl-CoA acetyltransferase</fullName>
        <ecNumber evidence="2">2.3.1.9</ecNumber>
    </recommendedName>
    <alternativeName>
        <fullName evidence="5">Acetoacetyl-CoA thiolase</fullName>
    </alternativeName>
</protein>
<evidence type="ECO:0000256" key="2">
    <source>
        <dbReference type="ARBA" id="ARBA00012705"/>
    </source>
</evidence>
<keyword evidence="4 8" id="KW-0012">Acyltransferase</keyword>
<dbReference type="RefSeq" id="WP_087071098.1">
    <property type="nucleotide sequence ID" value="NZ_CAUPFC010000006.1"/>
</dbReference>
<gene>
    <name evidence="11" type="ORF">R6G74_05715</name>
    <name evidence="12" type="ORF">R6P33_06230</name>
</gene>
<feature type="domain" description="Thiolase C-terminal" evidence="10">
    <location>
        <begin position="272"/>
        <end position="391"/>
    </location>
</feature>
<evidence type="ECO:0000256" key="5">
    <source>
        <dbReference type="ARBA" id="ARBA00030755"/>
    </source>
</evidence>
<dbReference type="Proteomes" id="UP001288320">
    <property type="component" value="Unassembled WGS sequence"/>
</dbReference>
<dbReference type="Proteomes" id="UP001284901">
    <property type="component" value="Unassembled WGS sequence"/>
</dbReference>
<dbReference type="GeneID" id="92813773"/>
<comment type="caution">
    <text evidence="11">The sequence shown here is derived from an EMBL/GenBank/DDBJ whole genome shotgun (WGS) entry which is preliminary data.</text>
</comment>
<evidence type="ECO:0000256" key="7">
    <source>
        <dbReference type="PIRSR" id="PIRSR000429-1"/>
    </source>
</evidence>
<dbReference type="InterPro" id="IPR020616">
    <property type="entry name" value="Thiolase_N"/>
</dbReference>
<dbReference type="InterPro" id="IPR002155">
    <property type="entry name" value="Thiolase"/>
</dbReference>
<sequence length="393" mass="40758">MAFDSTIVIVGGARIPTGKFRGYYATTPAHELGAAAARAAAERAGIPMADVDDFVVGCVGQTGADAYISRRIALTAGARASSTALTVNRVCGSGVQALASGASALRSGDARIVMAGGAENMTRQPVMDFSRAGHLDGPEHVDGTFSLISDPFSGRPMGWTAERVAEKFGISRAEQDAFAAQSQARAQAAIASRAFDKEKVPFTIDAGKPTERVVVAEEYPRTGVTVETLSHLRPVFAAHGTVTAGNSSGINDGAAMLVLMREEDAIAAGVDILGELVDVATVGVEPEYMGYAPRLAIEKVLERTGLSRADIGWVELNEAFASQAIAVIRDAELDPEIVNPLGGAIALGHPVGASGAIISLRALLNQRERGIEHSLVTLCIGGGQGIAAIIRAR</sequence>
<dbReference type="PANTHER" id="PTHR18919:SF107">
    <property type="entry name" value="ACETYL-COA ACETYLTRANSFERASE, CYTOSOLIC"/>
    <property type="match status" value="1"/>
</dbReference>
<dbReference type="InterPro" id="IPR020613">
    <property type="entry name" value="Thiolase_CS"/>
</dbReference>
<dbReference type="EC" id="2.3.1.9" evidence="2"/>
<feature type="active site" description="Acyl-thioester intermediate" evidence="7">
    <location>
        <position position="91"/>
    </location>
</feature>
<evidence type="ECO:0000256" key="6">
    <source>
        <dbReference type="ARBA" id="ARBA00040529"/>
    </source>
</evidence>
<keyword evidence="13" id="KW-1185">Reference proteome</keyword>
<dbReference type="Pfam" id="PF02803">
    <property type="entry name" value="Thiolase_C"/>
    <property type="match status" value="1"/>
</dbReference>
<evidence type="ECO:0000256" key="3">
    <source>
        <dbReference type="ARBA" id="ARBA00022679"/>
    </source>
</evidence>
<evidence type="ECO:0000313" key="13">
    <source>
        <dbReference type="Proteomes" id="UP001284901"/>
    </source>
</evidence>
<dbReference type="Gene3D" id="3.40.47.10">
    <property type="match status" value="2"/>
</dbReference>
<feature type="active site" description="Proton acceptor" evidence="7">
    <location>
        <position position="379"/>
    </location>
</feature>
<evidence type="ECO:0000313" key="14">
    <source>
        <dbReference type="Proteomes" id="UP001288320"/>
    </source>
</evidence>
<dbReference type="PIRSF" id="PIRSF000429">
    <property type="entry name" value="Ac-CoA_Ac_transf"/>
    <property type="match status" value="1"/>
</dbReference>
<evidence type="ECO:0000313" key="12">
    <source>
        <dbReference type="EMBL" id="MDY5146613.1"/>
    </source>
</evidence>
<evidence type="ECO:0000256" key="4">
    <source>
        <dbReference type="ARBA" id="ARBA00023315"/>
    </source>
</evidence>
<organism evidence="11 14">
    <name type="scientific">Actinotignum timonense</name>
    <dbReference type="NCBI Taxonomy" id="1870995"/>
    <lineage>
        <taxon>Bacteria</taxon>
        <taxon>Bacillati</taxon>
        <taxon>Actinomycetota</taxon>
        <taxon>Actinomycetes</taxon>
        <taxon>Actinomycetales</taxon>
        <taxon>Actinomycetaceae</taxon>
        <taxon>Actinotignum</taxon>
    </lineage>
</organism>
<evidence type="ECO:0000259" key="9">
    <source>
        <dbReference type="Pfam" id="PF00108"/>
    </source>
</evidence>
<dbReference type="PROSITE" id="PS00737">
    <property type="entry name" value="THIOLASE_2"/>
    <property type="match status" value="1"/>
</dbReference>
<dbReference type="Pfam" id="PF00108">
    <property type="entry name" value="Thiolase_N"/>
    <property type="match status" value="1"/>
</dbReference>
<comment type="similarity">
    <text evidence="1 8">Belongs to the thiolase-like superfamily. Thiolase family.</text>
</comment>
<reference evidence="11 13" key="1">
    <citation type="submission" date="2023-10" db="EMBL/GenBank/DDBJ databases">
        <title>Whole Genome based description of the genera Actinobaculum and Actinotignum reveals a complex phylogenetic relationship within the species included in the genus Actinotignum.</title>
        <authorList>
            <person name="Jensen C.S."/>
            <person name="Dargis R."/>
            <person name="Kemp M."/>
            <person name="Christensen J.J."/>
        </authorList>
    </citation>
    <scope>NUCLEOTIDE SEQUENCE</scope>
    <source>
        <strain evidence="12 13">SLA_B089</strain>
        <strain evidence="11">SLA_B245</strain>
    </source>
</reference>
<dbReference type="InterPro" id="IPR020617">
    <property type="entry name" value="Thiolase_C"/>
</dbReference>
<dbReference type="GO" id="GO:0003985">
    <property type="term" value="F:acetyl-CoA C-acetyltransferase activity"/>
    <property type="evidence" value="ECO:0007669"/>
    <property type="project" value="UniProtKB-EC"/>
</dbReference>
<evidence type="ECO:0000313" key="11">
    <source>
        <dbReference type="EMBL" id="MDY5140807.1"/>
    </source>
</evidence>
<dbReference type="PANTHER" id="PTHR18919">
    <property type="entry name" value="ACETYL-COA C-ACYLTRANSFERASE"/>
    <property type="match status" value="1"/>
</dbReference>